<evidence type="ECO:0000313" key="6">
    <source>
        <dbReference type="Proteomes" id="UP000739538"/>
    </source>
</evidence>
<dbReference type="Gene3D" id="2.60.120.200">
    <property type="match status" value="1"/>
</dbReference>
<dbReference type="Pfam" id="PF13385">
    <property type="entry name" value="Laminin_G_3"/>
    <property type="match status" value="1"/>
</dbReference>
<reference evidence="5" key="2">
    <citation type="journal article" date="2021" name="Microbiome">
        <title>Successional dynamics and alternative stable states in a saline activated sludge microbial community over 9 years.</title>
        <authorList>
            <person name="Wang Y."/>
            <person name="Ye J."/>
            <person name="Ju F."/>
            <person name="Liu L."/>
            <person name="Boyd J.A."/>
            <person name="Deng Y."/>
            <person name="Parks D.H."/>
            <person name="Jiang X."/>
            <person name="Yin X."/>
            <person name="Woodcroft B.J."/>
            <person name="Tyson G.W."/>
            <person name="Hugenholtz P."/>
            <person name="Polz M.F."/>
            <person name="Zhang T."/>
        </authorList>
    </citation>
    <scope>NUCLEOTIDE SEQUENCE</scope>
    <source>
        <strain evidence="5">HKST-UBA02</strain>
    </source>
</reference>
<dbReference type="Pfam" id="PF18962">
    <property type="entry name" value="Por_Secre_tail"/>
    <property type="match status" value="1"/>
</dbReference>
<dbReference type="PANTHER" id="PTHR31778:SF2">
    <property type="entry name" value="BUD SITE SELECTION PROTEIN RAX2"/>
    <property type="match status" value="1"/>
</dbReference>
<dbReference type="SUPFAM" id="SSF49899">
    <property type="entry name" value="Concanavalin A-like lectins/glucanases"/>
    <property type="match status" value="1"/>
</dbReference>
<accession>A0A956SE37</accession>
<comment type="caution">
    <text evidence="5">The sequence shown here is derived from an EMBL/GenBank/DDBJ whole genome shotgun (WGS) entry which is preliminary data.</text>
</comment>
<dbReference type="Gene3D" id="2.60.40.10">
    <property type="entry name" value="Immunoglobulins"/>
    <property type="match status" value="7"/>
</dbReference>
<dbReference type="InterPro" id="IPR018247">
    <property type="entry name" value="EF_Hand_1_Ca_BS"/>
</dbReference>
<feature type="domain" description="CARDB" evidence="3">
    <location>
        <begin position="2173"/>
        <end position="2284"/>
    </location>
</feature>
<dbReference type="PROSITE" id="PS00018">
    <property type="entry name" value="EF_HAND_1"/>
    <property type="match status" value="1"/>
</dbReference>
<dbReference type="GO" id="GO:1902929">
    <property type="term" value="C:plasma membrane of growing cell tip"/>
    <property type="evidence" value="ECO:0007669"/>
    <property type="project" value="TreeGrafter"/>
</dbReference>
<feature type="domain" description="CARDB" evidence="3">
    <location>
        <begin position="1513"/>
        <end position="1616"/>
    </location>
</feature>
<dbReference type="NCBIfam" id="TIGR04183">
    <property type="entry name" value="Por_Secre_tail"/>
    <property type="match status" value="1"/>
</dbReference>
<keyword evidence="2" id="KW-0732">Signal</keyword>
<dbReference type="InterPro" id="IPR013320">
    <property type="entry name" value="ConA-like_dom_sf"/>
</dbReference>
<dbReference type="EMBL" id="JAGQHS010000083">
    <property type="protein sequence ID" value="MCA9757130.1"/>
    <property type="molecule type" value="Genomic_DNA"/>
</dbReference>
<evidence type="ECO:0000256" key="2">
    <source>
        <dbReference type="SAM" id="SignalP"/>
    </source>
</evidence>
<gene>
    <name evidence="5" type="ORF">KDA27_15100</name>
</gene>
<dbReference type="Pfam" id="PF07705">
    <property type="entry name" value="CARDB"/>
    <property type="match status" value="2"/>
</dbReference>
<dbReference type="InterPro" id="IPR013783">
    <property type="entry name" value="Ig-like_fold"/>
</dbReference>
<proteinExistence type="predicted"/>
<feature type="region of interest" description="Disordered" evidence="1">
    <location>
        <begin position="1970"/>
        <end position="1989"/>
    </location>
</feature>
<dbReference type="PANTHER" id="PTHR31778">
    <property type="entry name" value="BUD SITE SELECTION PROTEIN RAX2"/>
    <property type="match status" value="1"/>
</dbReference>
<evidence type="ECO:0000313" key="5">
    <source>
        <dbReference type="EMBL" id="MCA9757130.1"/>
    </source>
</evidence>
<dbReference type="InterPro" id="IPR011635">
    <property type="entry name" value="CARDB"/>
</dbReference>
<feature type="chain" id="PRO_5036877974" evidence="2">
    <location>
        <begin position="24"/>
        <end position="3607"/>
    </location>
</feature>
<organism evidence="5 6">
    <name type="scientific">Eiseniibacteriota bacterium</name>
    <dbReference type="NCBI Taxonomy" id="2212470"/>
    <lineage>
        <taxon>Bacteria</taxon>
        <taxon>Candidatus Eiseniibacteriota</taxon>
    </lineage>
</organism>
<evidence type="ECO:0000259" key="3">
    <source>
        <dbReference type="Pfam" id="PF07705"/>
    </source>
</evidence>
<evidence type="ECO:0000256" key="1">
    <source>
        <dbReference type="SAM" id="MobiDB-lite"/>
    </source>
</evidence>
<reference evidence="5" key="1">
    <citation type="submission" date="2020-04" db="EMBL/GenBank/DDBJ databases">
        <authorList>
            <person name="Zhang T."/>
        </authorList>
    </citation>
    <scope>NUCLEOTIDE SEQUENCE</scope>
    <source>
        <strain evidence="5">HKST-UBA02</strain>
    </source>
</reference>
<name>A0A956SE37_UNCEI</name>
<feature type="domain" description="Secretion system C-terminal sorting" evidence="4">
    <location>
        <begin position="3527"/>
        <end position="3605"/>
    </location>
</feature>
<dbReference type="InterPro" id="IPR026444">
    <property type="entry name" value="Secre_tail"/>
</dbReference>
<feature type="signal peptide" evidence="2">
    <location>
        <begin position="1"/>
        <end position="23"/>
    </location>
</feature>
<dbReference type="Proteomes" id="UP000739538">
    <property type="component" value="Unassembled WGS sequence"/>
</dbReference>
<evidence type="ECO:0000259" key="4">
    <source>
        <dbReference type="Pfam" id="PF18962"/>
    </source>
</evidence>
<sequence length="3607" mass="384461">MGPSVFFRSAVTCLMLALIPASAAHSRGPESIPSTWEGLDQLVTEDPTLDSLYPRGDLGMSRDPGVDDYWIGFDAPGTSGTVFAIDDYQGQLIVGGTFLRSGSIVSNGIARWDGMEWAGFGQGFSESAPGSFVGPRDLLTSGDTLWVAGSFNDIDGVAVRNVALFDGTQWTSLGAGVEGDLRTICSRGSEIFVGGSSFAGENVARWNGTDWEDIGAGVIGGAVVYTLHTYNGRVLAAGSVQNGLLEWTGSTWEPFEGFTSSGIVYALEQVGDSLFVGGYFENANGLDAADSVLLWDGTQWTPLGSGVEYLDGIGLITQFEVFDGQIVATGATSLDDERVTAITWNGSAWVPFSGPIGGYLPLSPAALHSFGGELYAGGSFAEASGNLASCIVRSDGGEWLGLGSGGTGVGAIVWDVASHNDDVIVAGGMTVAGDATARGIARWDGLGWSGLGTGLDDRAFALLSLGESDPTLLVGGSFSTAGGLDSPGVASWRDDTGWSAIGGLEGTVRDLAEWNGEVVAVGTFTVIEDPSVTNLASWDGQDWAPIGPSSPDGAVTVAAVHAGRLYVGGEFQVIGGVPASRIASWDGSEWEPLGQGADGPVNALLSYQGDLVVAGSFGQAGGQQTKSVARWDGEGWYGLGAGLEGPVYRLNTYRDRLVAGGGFAASGSETVRRLASWNGEVWSPLGSTMNGTVYGLLEQEGDGDTGSVLYAGGLFYRAGADLSSTNLAAYREPTSQEYVPDANTTLLLHFDGNPFGANLEAPDESFGLSYGPAVFGRGVNLPDGSRLSYPSSGNARSDVGTLEFWILPDWNETTDPAVAFDWGGAGGIHVERSYLSWRFVVNRFGSGDPNGEREVNIPSPQLEDGAWHHCAFTWDSASLRLYLDGRLLDEETVGFDLPSIASSGFWLGRDSGGNELNGRIDEFRISDVVRTTEEIEESFLRGLPDTRGACCVPTGVCVRITDDECDAAGGDFLGQGTVCDTEPCFDRVGACCLEGGSCVVQTAESCLASGGGFQGNESICTPSPCNNNSNGVLFVHAVPELVYSSGFDYCTIENPLAECDSAIVAIDGSGGNHIFYVLGAMAESVIGVTFGIDYDSSLLDVQEYGTCGEFEIPEDAWPAPGSGTAVTWSRTQPPSWEENRIIEVYWFAAYHYGPDPTEFELVAHPTQGAFFADDAVPSVLTPIQCLGSLGFGIDGRSCCGDGVDVLPPEVEFTSGPPAGGFALESDIEICWTGTDNRTAESDLLYSYRLGNDSPSPFLSDSCAAYALGAGNYTFRVTARDLAGNEGTKQLAFSVDLTAPETSISSGPADGGWWYSRTVSFTWTGSDDLSPTNALEYSYRFDGGEWSNFSGATNVVFSDVLDGTHVFDVRARDRAGRIDDSPAGRTFQLGLIDLVATEPAIPDSGFVDRDLALGWRVVNSGTGPAFRPWTDQLRLLDGPSGNPLAVLGSFAAPRDLEPDSSYVRALDVGIPLIAEGDYWIEFTTDSGNLQPEEGGEGNNVVVAGPLTLTFPPHPDLVVDSVSVPIEGVAGESFEVDWAVSNVGDATASGTWTDHVYGSVDDVFGNEDDLLLGSSALTAVIDPGEGYERSRPFTLPSTPGEYHVFVQADAGDVVEEYDGDVGNSTASEGTIVVAPRPYPNLTVAVGDPDSISVVSGTSISFSYTVRNEGTAPTAQGTWQDVVYLFSSPSVGQFQNAGCFSGLTRLGTFANQRYLPIGEQYTQSVEVPIPDDMEGTFYLAVYTDYVPDNCSSCGWGRSCVVPELDETDNGDVSGGFEIVLSPQPDLLVPPASIAFIPNAASGRIFQTAWADSNGGEGPTDVGSWRDYVYLSDDETPEIDGNDLYLGQYQRQGNVLSGGDEDSSPAFSKQLPVDLTGEYFVKIRTDAQNVVSEFGREGNNLAISPDSVSVVLSPAPNLVPITLTAPDSALAGHLTTVQWSVGENTGAEILVASSWDDYAFLSLDGTYDPDDIPLGSARHSTSGDPGSYRLDPYSKSPSFRIPNSVPEGDYRIVLQVDRYDQLFEGFDDDPTENDNEIASLSFPVRVRTTDLLVEVDFGAGFSLPDTAAAGQSVDVSWKVTNVGDVVTPVGSWWDRFYFSTNNTIGSGDPLLANVKRVGALAPGQSYVVEKTIQIPLRGPGAYYFIVATDYLDEVYERGEGNANNRVAEGVVVSGEAADLVVDAIEAPDIGESAQTVRIDWTVRNQGNRFTAASSWVDRVYLSPSTSLTEDSIPIGARTRTASLPADSTYSLGGNFVLPFGIAGFYHVIVATDADDRVFESSDGNNSLQKPMTIEIDPAPLANLQVRVDSVPNTVVSGQSISVGWTVENVGPGPTNTAVWDDAVYLSRDQFLDPSTDLFVGERRHSAVLPSGAQYSELRTFDVPLGTSGPYFVIIRTNYRSSVVEERSDDNTSLYPELVSVVVPEPSDLVISRVLTPIEPLRLGRTTSFSWVARNQGVNPVLGRWFDTAFLSIDPVWSIDDVPIGTFDSGTSGGSLAPGDSASISVEATVPALLPGSYFLVVRGDSRNNIPEANESNNIGVAPQPVSVNTIQLNLTDLPYTDADVRIYEERYYQIQVDDAATIEFAVESVEGSQEGDWLQIFLRREAVPNSGEFDFSATEADRTRQVIRVPETIPGTYYLLARKVRGPGLSTFEVTGEIIPFSITSAEPRTIGASSVTLRVQGSRWTEDTNFVLRHVDSGQQFEPLGTFLESEIAGRLVFDLASAPLGDYELEATAGSEVDALDELLSVVAPDEVVATVDINLGPPIRKGTTGAATALFRNESNRDVPYAIVMTAVAPDSFLSQSIPSFADTTTSDRASLQVRQVLLQNVAAEDEFALPVRARVLREFAGDEFTLGFNAVTFGADDFRTEVVDGYLESLRARILTDAESPGALVDLALSEAWIPEIELSFDTLFSGVGFQDPLPFCEVPASVLLETVTRIGMTEAEPYVRLLRSGSCASFCEWFPGSAVCQAYCELDPSGSGDCGSGEPVLERGEFACRGAGCQEQWPAPAADDPNEKGSRAGYGVENWVAGLAPIDFRIYFENVAEASAAAARVEVIDELRTGFNPGSFRLTRLKIGSRVFDLPGQSFYQTTLDLVAEQGVLLEVTASIDVSSDPPVARWVFNSLDPETGEPPTDGQHGFLPPNLTSPEGEGYVEFRVGSTTQNTGAILENTARIIFDDNQPVDTNVLEFTLDYDVPTTHVLALPDTTDAITFPVSWSVDDPVGGSGIESYSLYVSRDGGPFELYRSGLDTPSTIFTGDPGSTYGLFSRAFDNAGNAEPLKSAPEVVVVVGTRTEVWPGDTDNNGFVDQIDLLPLGQFFGATGPARDDPSLEWVGQLAVLFSPEAATYADGTGDGRVDQNDILPIGLNFGKSRPQSRPATEDEAAPSYALQVPPLAVGEEFEIAIQTPLDWEGAPMGVGFRVDYPAEYCSLDTVLVGSAIDDGEVLTLLRKGGSGTTAAAFTRTRWGSEDRLLGGSDLAVLRFRVERTMETVESIVIRDIAVSDSEQIVRSPEIVVQSPLSRPQAFMVLPVYPNPFKQQAMLRLAVPSDREVQVDLFDVSGRRIARPLERTRLEAGWHVVPIDASALANGVYFYQVDAGADRDADKIVVLR</sequence>
<protein>
    <submittedName>
        <fullName evidence="5">T9SS type A sorting domain-containing protein</fullName>
    </submittedName>
</protein>